<keyword evidence="10" id="KW-0106">Calcium</keyword>
<dbReference type="GO" id="GO:0016020">
    <property type="term" value="C:membrane"/>
    <property type="evidence" value="ECO:0007669"/>
    <property type="project" value="UniProtKB-SubCell"/>
</dbReference>
<keyword evidence="8 10" id="KW-1133">Transmembrane helix</keyword>
<keyword evidence="14" id="KW-1185">Reference proteome</keyword>
<dbReference type="NCBIfam" id="TIGR01494">
    <property type="entry name" value="ATPase_P-type"/>
    <property type="match status" value="2"/>
</dbReference>
<dbReference type="Gene3D" id="3.40.50.1000">
    <property type="entry name" value="HAD superfamily/HAD-like"/>
    <property type="match status" value="1"/>
</dbReference>
<comment type="subcellular location">
    <subcellularLocation>
        <location evidence="1">Endomembrane system</location>
        <topology evidence="1">Multi-pass membrane protein</topology>
    </subcellularLocation>
    <subcellularLocation>
        <location evidence="10">Membrane</location>
        <topology evidence="10">Multi-pass membrane protein</topology>
    </subcellularLocation>
</comment>
<feature type="transmembrane region" description="Helical" evidence="10">
    <location>
        <begin position="368"/>
        <end position="397"/>
    </location>
</feature>
<evidence type="ECO:0000256" key="4">
    <source>
        <dbReference type="ARBA" id="ARBA00022741"/>
    </source>
</evidence>
<feature type="domain" description="Cation-transporting P-type ATPase N-terminal" evidence="12">
    <location>
        <begin position="25"/>
        <end position="142"/>
    </location>
</feature>
<dbReference type="Pfam" id="PF08282">
    <property type="entry name" value="Hydrolase_3"/>
    <property type="match status" value="1"/>
</dbReference>
<dbReference type="Proteomes" id="UP001054902">
    <property type="component" value="Unassembled WGS sequence"/>
</dbReference>
<dbReference type="InterPro" id="IPR023214">
    <property type="entry name" value="HAD_sf"/>
</dbReference>
<accession>A0AAD3HA96</accession>
<feature type="transmembrane region" description="Helical" evidence="10">
    <location>
        <begin position="820"/>
        <end position="843"/>
    </location>
</feature>
<evidence type="ECO:0000313" key="13">
    <source>
        <dbReference type="EMBL" id="GFH56165.1"/>
    </source>
</evidence>
<evidence type="ECO:0000256" key="11">
    <source>
        <dbReference type="SAM" id="SignalP"/>
    </source>
</evidence>
<feature type="transmembrane region" description="Helical" evidence="10">
    <location>
        <begin position="989"/>
        <end position="1008"/>
    </location>
</feature>
<dbReference type="Pfam" id="PF00690">
    <property type="entry name" value="Cation_ATPase_N"/>
    <property type="match status" value="1"/>
</dbReference>
<organism evidence="13 14">
    <name type="scientific">Chaetoceros tenuissimus</name>
    <dbReference type="NCBI Taxonomy" id="426638"/>
    <lineage>
        <taxon>Eukaryota</taxon>
        <taxon>Sar</taxon>
        <taxon>Stramenopiles</taxon>
        <taxon>Ochrophyta</taxon>
        <taxon>Bacillariophyta</taxon>
        <taxon>Coscinodiscophyceae</taxon>
        <taxon>Chaetocerotophycidae</taxon>
        <taxon>Chaetocerotales</taxon>
        <taxon>Chaetocerotaceae</taxon>
        <taxon>Chaetoceros</taxon>
    </lineage>
</organism>
<keyword evidence="6" id="KW-0460">Magnesium</keyword>
<dbReference type="Gene3D" id="2.70.150.10">
    <property type="entry name" value="Calcium-transporting ATPase, cytoplasmic transduction domain A"/>
    <property type="match status" value="1"/>
</dbReference>
<evidence type="ECO:0000256" key="6">
    <source>
        <dbReference type="ARBA" id="ARBA00022842"/>
    </source>
</evidence>
<dbReference type="GO" id="GO:0005524">
    <property type="term" value="F:ATP binding"/>
    <property type="evidence" value="ECO:0007669"/>
    <property type="project" value="UniProtKB-KW"/>
</dbReference>
<dbReference type="InterPro" id="IPR008250">
    <property type="entry name" value="ATPase_P-typ_transduc_dom_A_sf"/>
</dbReference>
<dbReference type="PROSITE" id="PS00154">
    <property type="entry name" value="ATPASE_E1_E2"/>
    <property type="match status" value="1"/>
</dbReference>
<dbReference type="SFLD" id="SFLDS00003">
    <property type="entry name" value="Haloacid_Dehalogenase"/>
    <property type="match status" value="1"/>
</dbReference>
<dbReference type="PANTHER" id="PTHR42861">
    <property type="entry name" value="CALCIUM-TRANSPORTING ATPASE"/>
    <property type="match status" value="1"/>
</dbReference>
<dbReference type="InterPro" id="IPR023298">
    <property type="entry name" value="ATPase_P-typ_TM_dom_sf"/>
</dbReference>
<comment type="caution">
    <text evidence="10">Lacks conserved residue(s) required for the propagation of feature annotation.</text>
</comment>
<evidence type="ECO:0000256" key="2">
    <source>
        <dbReference type="ARBA" id="ARBA00022553"/>
    </source>
</evidence>
<dbReference type="SUPFAM" id="SSF81660">
    <property type="entry name" value="Metal cation-transporting ATPase, ATP-binding domain N"/>
    <property type="match status" value="1"/>
</dbReference>
<name>A0AAD3HA96_9STRA</name>
<dbReference type="EC" id="7.2.2.10" evidence="10"/>
<evidence type="ECO:0000256" key="5">
    <source>
        <dbReference type="ARBA" id="ARBA00022840"/>
    </source>
</evidence>
<feature type="signal peptide" evidence="11">
    <location>
        <begin position="1"/>
        <end position="26"/>
    </location>
</feature>
<evidence type="ECO:0000256" key="8">
    <source>
        <dbReference type="ARBA" id="ARBA00022989"/>
    </source>
</evidence>
<keyword evidence="5 10" id="KW-0067">ATP-binding</keyword>
<comment type="similarity">
    <text evidence="10">Belongs to the cation transport ATPase (P-type) (TC 3.A.3) family.</text>
</comment>
<dbReference type="PRINTS" id="PR00119">
    <property type="entry name" value="CATATPASE"/>
</dbReference>
<evidence type="ECO:0000256" key="1">
    <source>
        <dbReference type="ARBA" id="ARBA00004127"/>
    </source>
</evidence>
<dbReference type="SMART" id="SM00831">
    <property type="entry name" value="Cation_ATPase_N"/>
    <property type="match status" value="1"/>
</dbReference>
<reference evidence="13 14" key="1">
    <citation type="journal article" date="2021" name="Sci. Rep.">
        <title>The genome of the diatom Chaetoceros tenuissimus carries an ancient integrated fragment of an extant virus.</title>
        <authorList>
            <person name="Hongo Y."/>
            <person name="Kimura K."/>
            <person name="Takaki Y."/>
            <person name="Yoshida Y."/>
            <person name="Baba S."/>
            <person name="Kobayashi G."/>
            <person name="Nagasaki K."/>
            <person name="Hano T."/>
            <person name="Tomaru Y."/>
        </authorList>
    </citation>
    <scope>NUCLEOTIDE SEQUENCE [LARGE SCALE GENOMIC DNA]</scope>
    <source>
        <strain evidence="13 14">NIES-3715</strain>
    </source>
</reference>
<keyword evidence="4 10" id="KW-0547">Nucleotide-binding</keyword>
<comment type="caution">
    <text evidence="13">The sequence shown here is derived from an EMBL/GenBank/DDBJ whole genome shotgun (WGS) entry which is preliminary data.</text>
</comment>
<dbReference type="InterPro" id="IPR044492">
    <property type="entry name" value="P_typ_ATPase_HD_dom"/>
</dbReference>
<dbReference type="FunFam" id="1.20.1110.10:FF:000027">
    <property type="entry name" value="Calcium-transporting ATPase, putative"/>
    <property type="match status" value="1"/>
</dbReference>
<dbReference type="SUPFAM" id="SSF81653">
    <property type="entry name" value="Calcium ATPase, transduction domain A"/>
    <property type="match status" value="1"/>
</dbReference>
<evidence type="ECO:0000256" key="9">
    <source>
        <dbReference type="ARBA" id="ARBA00023136"/>
    </source>
</evidence>
<dbReference type="InterPro" id="IPR059000">
    <property type="entry name" value="ATPase_P-type_domA"/>
</dbReference>
<gene>
    <name evidence="13" type="ORF">CTEN210_12641</name>
</gene>
<protein>
    <recommendedName>
        <fullName evidence="10">Calcium-transporting ATPase</fullName>
        <ecNumber evidence="10">7.2.2.10</ecNumber>
    </recommendedName>
</protein>
<sequence>MKKQSRGLVVFASVLVVLKAPTPATSFTISSKSCIKNLATSFSKNKGYIHDINTNKRFKRITSIGLFIDNEEPISFQDKRKNKNEYNGLTKEEVTHRLAKYGPNCLKEAKQKTWIELWIEQFDDQLVQILLAVATLSAASSFYEALESSGDESFSSFFVEPAIILLILVLNATVGAWQQISALDSLQALKKMQPKLATVLRRNEDGKNEWIPNFDASQLVPDDYIKLKVGDRVPADANIIDLMSSSILSVDESALTGESVSVSKDVWTDSDGYDSRPISEKSETIFAGTMVTKGQAIARVTNTGSSTEIGKIQELTEADAVIKTPLNEKMDVFGEQLAKLIAIICFLVWLVSIPRFDDPSFSSVFEGGIYYLKVAVALGVAAIPEGLPAVITLVLALGTRRLAKQNVIVRSLPSVETLGCVSVIATDKTGTLTSNQMTCTSLVILESDGKTFFEHKIEGDSYDPFGEISGLENEETVIYPEGALVDTTSICFGCNDAQLVKSSEDGTYSIIGEPTEGSLLVLGEKVNAAEGDEVRNAKDTWDRQWNRIATLDFDRDRKSMSTLCQNEETGTERLLVKGAPSDLLERCSYIKLRDGKIIEITSTIREELESQIENLSSRPLRCLLLATKEASVKEYSDMLQSSNMFETIESDLTIAAIVGMKDPPRASAKESIKECEDAGVRIAMITGDSKDTAIAIAKELGIFTSDTSEVKAFSRDFFGRPVEEQKEQLDRSNFVFYRAEPSDKSKIVKLLQSNGEIISMSGDGVNDAPALKQANIGIAMGSGTEVAKEASDMILVNDSFSTIVQGIETGRSIYANMQAFIDFLISCNVGEVFAVFLATIGGFPSILSAQQLLWINLITDGPPATALGWNPTEKDIMRKPPRDRDENLINQWSLVRFATIGLYIGIATVGIFASNYIENGFTLDQISSWSSCSEWASDSSICDAFTQPSLALPQTLAMSELVTLELIKALCTVSLDNSIFEVPPQRNPILCVAVMVPFLIHLGILYSGSLGLPFIAESFGVVPLSLEQWQTIFIWAAPIILIEEVLKAYNKRQRHE</sequence>
<comment type="catalytic activity">
    <reaction evidence="10">
        <text>Ca(2+)(in) + ATP + H2O = Ca(2+)(out) + ADP + phosphate + H(+)</text>
        <dbReference type="Rhea" id="RHEA:18105"/>
        <dbReference type="ChEBI" id="CHEBI:15377"/>
        <dbReference type="ChEBI" id="CHEBI:15378"/>
        <dbReference type="ChEBI" id="CHEBI:29108"/>
        <dbReference type="ChEBI" id="CHEBI:30616"/>
        <dbReference type="ChEBI" id="CHEBI:43474"/>
        <dbReference type="ChEBI" id="CHEBI:456216"/>
        <dbReference type="EC" id="7.2.2.10"/>
    </reaction>
</comment>
<dbReference type="InterPro" id="IPR023299">
    <property type="entry name" value="ATPase_P-typ_cyto_dom_N"/>
</dbReference>
<keyword evidence="9 10" id="KW-0472">Membrane</keyword>
<dbReference type="Pfam" id="PF00689">
    <property type="entry name" value="Cation_ATPase_C"/>
    <property type="match status" value="1"/>
</dbReference>
<dbReference type="InterPro" id="IPR018303">
    <property type="entry name" value="ATPase_P-typ_P_site"/>
</dbReference>
<feature type="transmembrane region" description="Helical" evidence="10">
    <location>
        <begin position="162"/>
        <end position="183"/>
    </location>
</feature>
<dbReference type="InterPro" id="IPR004014">
    <property type="entry name" value="ATPase_P-typ_cation-transptr_N"/>
</dbReference>
<keyword evidence="10" id="KW-0109">Calcium transport</keyword>
<keyword evidence="10" id="KW-0813">Transport</keyword>
<dbReference type="InterPro" id="IPR036412">
    <property type="entry name" value="HAD-like_sf"/>
</dbReference>
<proteinExistence type="inferred from homology"/>
<dbReference type="PRINTS" id="PR00120">
    <property type="entry name" value="HATPASE"/>
</dbReference>
<evidence type="ECO:0000256" key="10">
    <source>
        <dbReference type="RuleBase" id="RU361146"/>
    </source>
</evidence>
<dbReference type="SFLD" id="SFLDF00027">
    <property type="entry name" value="p-type_atpase"/>
    <property type="match status" value="1"/>
</dbReference>
<dbReference type="Pfam" id="PF00122">
    <property type="entry name" value="E1-E2_ATPase"/>
    <property type="match status" value="1"/>
</dbReference>
<keyword evidence="7" id="KW-1278">Translocase</keyword>
<keyword evidence="10" id="KW-0406">Ion transport</keyword>
<keyword evidence="2" id="KW-0597">Phosphoprotein</keyword>
<dbReference type="AlphaFoldDB" id="A0AAD3HA96"/>
<dbReference type="FunFam" id="1.20.1110.10:FF:000065">
    <property type="entry name" value="Sarcoplasmic/endoplasmic reticulum calcium ATPase 1"/>
    <property type="match status" value="1"/>
</dbReference>
<dbReference type="SUPFAM" id="SSF81665">
    <property type="entry name" value="Calcium ATPase, transmembrane domain M"/>
    <property type="match status" value="1"/>
</dbReference>
<keyword evidence="11" id="KW-0732">Signal</keyword>
<dbReference type="SFLD" id="SFLDG00002">
    <property type="entry name" value="C1.7:_P-type_atpase_like"/>
    <property type="match status" value="1"/>
</dbReference>
<dbReference type="FunFam" id="2.70.150.10:FF:000160">
    <property type="entry name" value="Sarcoplasmic/endoplasmic reticulum calcium ATPase 1"/>
    <property type="match status" value="1"/>
</dbReference>
<dbReference type="GO" id="GO:0005388">
    <property type="term" value="F:P-type calcium transporter activity"/>
    <property type="evidence" value="ECO:0007669"/>
    <property type="project" value="UniProtKB-EC"/>
</dbReference>
<feature type="transmembrane region" description="Helical" evidence="10">
    <location>
        <begin position="337"/>
        <end position="356"/>
    </location>
</feature>
<feature type="transmembrane region" description="Helical" evidence="10">
    <location>
        <begin position="894"/>
        <end position="917"/>
    </location>
</feature>
<dbReference type="GO" id="GO:0012505">
    <property type="term" value="C:endomembrane system"/>
    <property type="evidence" value="ECO:0007669"/>
    <property type="project" value="UniProtKB-SubCell"/>
</dbReference>
<dbReference type="GO" id="GO:0016887">
    <property type="term" value="F:ATP hydrolysis activity"/>
    <property type="evidence" value="ECO:0007669"/>
    <property type="project" value="InterPro"/>
</dbReference>
<dbReference type="InterPro" id="IPR005782">
    <property type="entry name" value="P-type_ATPase_IIA"/>
</dbReference>
<evidence type="ECO:0000256" key="7">
    <source>
        <dbReference type="ARBA" id="ARBA00022967"/>
    </source>
</evidence>
<dbReference type="SUPFAM" id="SSF56784">
    <property type="entry name" value="HAD-like"/>
    <property type="match status" value="1"/>
</dbReference>
<dbReference type="NCBIfam" id="TIGR01116">
    <property type="entry name" value="ATPase-IIA1_Ca"/>
    <property type="match status" value="1"/>
</dbReference>
<dbReference type="Pfam" id="PF13246">
    <property type="entry name" value="Cation_ATPase"/>
    <property type="match status" value="1"/>
</dbReference>
<dbReference type="InterPro" id="IPR001757">
    <property type="entry name" value="P_typ_ATPase"/>
</dbReference>
<feature type="transmembrane region" description="Helical" evidence="10">
    <location>
        <begin position="1028"/>
        <end position="1046"/>
    </location>
</feature>
<keyword evidence="3 10" id="KW-0812">Transmembrane</keyword>
<dbReference type="Gene3D" id="1.20.1110.10">
    <property type="entry name" value="Calcium-transporting ATPase, transmembrane domain"/>
    <property type="match status" value="1"/>
</dbReference>
<evidence type="ECO:0000313" key="14">
    <source>
        <dbReference type="Proteomes" id="UP001054902"/>
    </source>
</evidence>
<evidence type="ECO:0000256" key="3">
    <source>
        <dbReference type="ARBA" id="ARBA00022692"/>
    </source>
</evidence>
<comment type="function">
    <text evidence="10">Catalyzes the hydrolysis of ATP coupled with the transport of calcium.</text>
</comment>
<dbReference type="EMBL" id="BLLK01000051">
    <property type="protein sequence ID" value="GFH56165.1"/>
    <property type="molecule type" value="Genomic_DNA"/>
</dbReference>
<dbReference type="Gene3D" id="3.40.1110.10">
    <property type="entry name" value="Calcium-transporting ATPase, cytoplasmic domain N"/>
    <property type="match status" value="1"/>
</dbReference>
<dbReference type="InterPro" id="IPR006068">
    <property type="entry name" value="ATPase_P-typ_cation-transptr_C"/>
</dbReference>
<evidence type="ECO:0000259" key="12">
    <source>
        <dbReference type="SMART" id="SM00831"/>
    </source>
</evidence>
<feature type="chain" id="PRO_5042243665" description="Calcium-transporting ATPase" evidence="11">
    <location>
        <begin position="27"/>
        <end position="1056"/>
    </location>
</feature>